<evidence type="ECO:0008006" key="3">
    <source>
        <dbReference type="Google" id="ProtNLM"/>
    </source>
</evidence>
<dbReference type="RefSeq" id="WP_245725159.1">
    <property type="nucleotide sequence ID" value="NZ_FNOY01000039.1"/>
</dbReference>
<evidence type="ECO:0000313" key="2">
    <source>
        <dbReference type="Proteomes" id="UP000198640"/>
    </source>
</evidence>
<name>A0A1H3KBU9_9PROT</name>
<dbReference type="AlphaFoldDB" id="A0A1H3KBU9"/>
<evidence type="ECO:0000313" key="1">
    <source>
        <dbReference type="EMBL" id="SDY49185.1"/>
    </source>
</evidence>
<reference evidence="1 2" key="1">
    <citation type="submission" date="2016-10" db="EMBL/GenBank/DDBJ databases">
        <authorList>
            <person name="de Groot N.N."/>
        </authorList>
    </citation>
    <scope>NUCLEOTIDE SEQUENCE [LARGE SCALE GENOMIC DNA]</scope>
    <source>
        <strain evidence="1 2">Nm1</strain>
    </source>
</reference>
<proteinExistence type="predicted"/>
<dbReference type="Proteomes" id="UP000198640">
    <property type="component" value="Unassembled WGS sequence"/>
</dbReference>
<gene>
    <name evidence="1" type="ORF">SAMN05421881_10393</name>
</gene>
<sequence length="148" mass="16531">MQLKHDWMKWRSGGVHVMPFDLERTLHIFSKTAQGGVQQVIAKDDADTEQIMLIREHLSQISQAFGQGDFSGPAKIHGADMPSLAELRTAQPGQIAILYQELPNGAEIDYATENTALIEAIHKWFDAQLSDHARHAVPGHPHHLHHGH</sequence>
<dbReference type="STRING" id="44576.SAMN05421881_10393"/>
<keyword evidence="2" id="KW-1185">Reference proteome</keyword>
<organism evidence="1 2">
    <name type="scientific">Nitrosomonas halophila</name>
    <dbReference type="NCBI Taxonomy" id="44576"/>
    <lineage>
        <taxon>Bacteria</taxon>
        <taxon>Pseudomonadati</taxon>
        <taxon>Pseudomonadota</taxon>
        <taxon>Betaproteobacteria</taxon>
        <taxon>Nitrosomonadales</taxon>
        <taxon>Nitrosomonadaceae</taxon>
        <taxon>Nitrosomonas</taxon>
    </lineage>
</organism>
<dbReference type="EMBL" id="FNOY01000039">
    <property type="protein sequence ID" value="SDY49185.1"/>
    <property type="molecule type" value="Genomic_DNA"/>
</dbReference>
<accession>A0A1H3KBU9</accession>
<protein>
    <recommendedName>
        <fullName evidence="3">Aspartate carbamoyltransferase</fullName>
    </recommendedName>
</protein>